<name>A0AAV4J292_9GAST</name>
<sequence>MNSSDLSSGSTSSLNIPGQPEVKLRNGRRSLATANRRSDVFNIFRYSSVRLKVDLRKRRTRSEYIAAPTILTGPIIRLETQFTIDNRSTKTSGALKIKIYEPRFSP</sequence>
<evidence type="ECO:0000313" key="2">
    <source>
        <dbReference type="EMBL" id="GFS16877.1"/>
    </source>
</evidence>
<gene>
    <name evidence="2" type="ORF">ElyMa_003225200</name>
</gene>
<dbReference type="AlphaFoldDB" id="A0AAV4J292"/>
<dbReference type="EMBL" id="BMAT01006634">
    <property type="protein sequence ID" value="GFS16877.1"/>
    <property type="molecule type" value="Genomic_DNA"/>
</dbReference>
<accession>A0AAV4J292</accession>
<comment type="caution">
    <text evidence="2">The sequence shown here is derived from an EMBL/GenBank/DDBJ whole genome shotgun (WGS) entry which is preliminary data.</text>
</comment>
<reference evidence="2 3" key="1">
    <citation type="journal article" date="2021" name="Elife">
        <title>Chloroplast acquisition without the gene transfer in kleptoplastic sea slugs, Plakobranchus ocellatus.</title>
        <authorList>
            <person name="Maeda T."/>
            <person name="Takahashi S."/>
            <person name="Yoshida T."/>
            <person name="Shimamura S."/>
            <person name="Takaki Y."/>
            <person name="Nagai Y."/>
            <person name="Toyoda A."/>
            <person name="Suzuki Y."/>
            <person name="Arimoto A."/>
            <person name="Ishii H."/>
            <person name="Satoh N."/>
            <person name="Nishiyama T."/>
            <person name="Hasebe M."/>
            <person name="Maruyama T."/>
            <person name="Minagawa J."/>
            <person name="Obokata J."/>
            <person name="Shigenobu S."/>
        </authorList>
    </citation>
    <scope>NUCLEOTIDE SEQUENCE [LARGE SCALE GENOMIC DNA]</scope>
</reference>
<feature type="compositionally biased region" description="Low complexity" evidence="1">
    <location>
        <begin position="1"/>
        <end position="13"/>
    </location>
</feature>
<dbReference type="Proteomes" id="UP000762676">
    <property type="component" value="Unassembled WGS sequence"/>
</dbReference>
<protein>
    <recommendedName>
        <fullName evidence="4">C2 NT-type domain-containing protein</fullName>
    </recommendedName>
</protein>
<organism evidence="2 3">
    <name type="scientific">Elysia marginata</name>
    <dbReference type="NCBI Taxonomy" id="1093978"/>
    <lineage>
        <taxon>Eukaryota</taxon>
        <taxon>Metazoa</taxon>
        <taxon>Spiralia</taxon>
        <taxon>Lophotrochozoa</taxon>
        <taxon>Mollusca</taxon>
        <taxon>Gastropoda</taxon>
        <taxon>Heterobranchia</taxon>
        <taxon>Euthyneura</taxon>
        <taxon>Panpulmonata</taxon>
        <taxon>Sacoglossa</taxon>
        <taxon>Placobranchoidea</taxon>
        <taxon>Plakobranchidae</taxon>
        <taxon>Elysia</taxon>
    </lineage>
</organism>
<proteinExistence type="predicted"/>
<evidence type="ECO:0008006" key="4">
    <source>
        <dbReference type="Google" id="ProtNLM"/>
    </source>
</evidence>
<evidence type="ECO:0000256" key="1">
    <source>
        <dbReference type="SAM" id="MobiDB-lite"/>
    </source>
</evidence>
<keyword evidence="3" id="KW-1185">Reference proteome</keyword>
<evidence type="ECO:0000313" key="3">
    <source>
        <dbReference type="Proteomes" id="UP000762676"/>
    </source>
</evidence>
<feature type="region of interest" description="Disordered" evidence="1">
    <location>
        <begin position="1"/>
        <end position="29"/>
    </location>
</feature>